<dbReference type="eggNOG" id="KOG1825">
    <property type="taxonomic scope" value="Eukaryota"/>
</dbReference>
<dbReference type="Pfam" id="PF14228">
    <property type="entry name" value="MOR2-PAG1_mid"/>
    <property type="match status" value="1"/>
</dbReference>
<proteinExistence type="predicted"/>
<dbReference type="Proteomes" id="UP000009131">
    <property type="component" value="Unassembled WGS sequence"/>
</dbReference>
<feature type="region of interest" description="Disordered" evidence="1">
    <location>
        <begin position="2302"/>
        <end position="2322"/>
    </location>
</feature>
<dbReference type="RefSeq" id="XP_014570584.1">
    <property type="nucleotide sequence ID" value="XM_014715098.1"/>
</dbReference>
<dbReference type="OrthoDB" id="6287725at2759"/>
<reference evidence="5 6" key="1">
    <citation type="journal article" date="2011" name="J. Gen. Appl. Microbiol.">
        <title>Draft genome sequencing of the enigmatic basidiomycete Mixia osmundae.</title>
        <authorList>
            <person name="Nishida H."/>
            <person name="Nagatsuka Y."/>
            <person name="Sugiyama J."/>
        </authorList>
    </citation>
    <scope>NUCLEOTIDE SEQUENCE [LARGE SCALE GENOMIC DNA]</scope>
    <source>
        <strain evidence="6">CBS 9802 / IAM 14324 / JCM 22182 / KY 12970</strain>
    </source>
</reference>
<keyword evidence="6" id="KW-1185">Reference proteome</keyword>
<accession>G7E3S9</accession>
<dbReference type="GO" id="GO:0005938">
    <property type="term" value="C:cell cortex"/>
    <property type="evidence" value="ECO:0007669"/>
    <property type="project" value="TreeGrafter"/>
</dbReference>
<organism evidence="5 6">
    <name type="scientific">Mixia osmundae (strain CBS 9802 / IAM 14324 / JCM 22182 / KY 12970)</name>
    <dbReference type="NCBI Taxonomy" id="764103"/>
    <lineage>
        <taxon>Eukaryota</taxon>
        <taxon>Fungi</taxon>
        <taxon>Dikarya</taxon>
        <taxon>Basidiomycota</taxon>
        <taxon>Pucciniomycotina</taxon>
        <taxon>Mixiomycetes</taxon>
        <taxon>Mixiales</taxon>
        <taxon>Mixiaceae</taxon>
        <taxon>Mixia</taxon>
    </lineage>
</organism>
<comment type="caution">
    <text evidence="5">The sequence shown here is derived from an EMBL/GenBank/DDBJ whole genome shotgun (WGS) entry which is preliminary data.</text>
</comment>
<feature type="domain" description="Cell morphogenesis protein N-terminal" evidence="2">
    <location>
        <begin position="400"/>
        <end position="953"/>
    </location>
</feature>
<dbReference type="Pfam" id="PF14225">
    <property type="entry name" value="MOR2-PAG1_C"/>
    <property type="match status" value="1"/>
</dbReference>
<feature type="region of interest" description="Disordered" evidence="1">
    <location>
        <begin position="2232"/>
        <end position="2253"/>
    </location>
</feature>
<sequence>MDGFAQIEIPDLDGEDAFTLPSSSAQGFGSFAHPAPGGYGASSTTAGSSFPYSAQHGIPNNLSGPSKLPQTAFAQDGHARTFSSTSGAFQFKTDYATPQSLARTVPLTPSAAGGSVWMGQKPALMHQGSSSSLVNESAIAATPYPARKQSMHHRSRSQSTVQNTTPPVPVPNGYQQNASSSNLASLPMANATTSSSTGTSNSSTNGSGFMRPPHLHSHSSDMAISAASTSVSSPVSARSEKPLPTPASISSFADDHMAMPKSHKANTSSGVVSDKSLISSSHATSASQNEHIQPLELALYLLLDQFFERAESKISEALGRPIDQEFYLPTLLAAGVDAQFDSMLDAISHVSRRLPKLVVDVIMRWRKSQSEGIDTVSISRAIASAPNPTTARQVAEALNERKSLASIYILCRGLLAVIKATNREILGEELGSKLEEILFNSLKNANPYQVARSANRQANMDLYARLIGALSSFRFTSTADRFIADLAIIEKAAVPKDLEPRLEHIIRGMQYLRIELYPLELFEEAAEFMEGLAKIFDAASGSRLKLALTETMITLITPVANTATAEANTPQWTKAMQAIHTRALQMVAKPRYSSYAVALACTAVSASSQEVLLASWASTLELCLGKFKEKTMRSLALYGGLQLLWAYLRRCQESPSATVKRIEPFVKAVFPPGRKTISPSEAPLDIVAYIPFVVAYRAFDYGAELISSLLTVSNVTSQSGISWTERLSPERMISGIRAAMLLLYSLESNNLPALPAFSPDDHEQDATLINKQGQLAASTLDRPGLQAAVNGWAASIAAIARICQTGGDATVFDDANIVPRGAQPSANPPDREIIVFRRNGPFMVTYARDRQVQFALLASCFNSWPWLLDQPSVDFHPVDMLLQGLNHVDVGVNQAARQALERMVQTPFVSQILIRFSYVIGGPSYVLRDNAIYQPQSVIQVEGLVNLWLHLIRLSLTPSSDAPTEPILGPRRPAVVTQSKSSITFDEHLAPLIEGTALVLLCSQSPTLRRAALDALPLVAEIDSSYHSRNTEVLQIFSKAGHLIENVEDGHMSNSEKARLNKWRKHDQTELVTQIIQSESASDIAVWHLLIGPLFQAVSKTCPEATGIARRLLASRAARLQPAALTAAGLAAPRGPAAAPGVKSAIYGFGADVAYLVDTWRAHLAALCAITTDEVMLPIGSIPSEVLDILPSNNGERFSSGSEIIRQVMPFLASDNAFLRDAVARGLSSVHISLYKPLLDGLSSILRHLSDERRLRLEQVHSTKRSQRNTRLHATVARVIEVTLGLLTQVSQRDSEAILSSLSLYFFETLAWLRDPEAQDDVALHSMRNSFCLSVQRYCQTMGERLCIIQRPLPPSFCQEAFAAMRSWSFRSVSIDGFENNRFRSDRDTAARSRAGSSAAGSTSHITEVSVVPVNAMAMLCAYPGLTVADVARQGSEGIDCAETLRWLQRIFDNNDERAHRLARESLIALLKTNSDHKAFLEGIVYASFAEAETVPLATSFFAVVSQLGSDCFKSTTITCLAIWKLVSTDLGMRQSALRTLAPTLSQGEPALLQACNAALHTSTGSCGFAAQIKVVLYLAGALASEARAVFLEFAVRILQIDSKQGRSLLRLLPNWLANVEIPIPTDSSATDPVLANLFLLTAKFSEQHSEDLREMWQSVAKGVQARNLEAICAFLVEEIRRRGSKEFVRFAQKVASYLTSNSACAAMLSRFEHLIQPSALLLSSDAEANGTVPIQPTRRTNLDALFPVGARRLVLSPAQAAIFLVSDVLLGNTAEQHPCLPKLVHGLIMLVDHSTPFVRMQARDSIARLATSLAMSQLLYEVDGAGSTKSQQTAASDGIDWLWKTFWDHDDRSLGSDVVRCPRHMQTLVRDLIRLFSAARPNFEQNLGEVALEWAVTCPIRHVACRSFQVFRCVLPVVQPSMITGIVARLSNTVSDQTPDARLFAAEIIDTLTAAARARSPATLQLLPHIFWTSAICLGTASEQEFLGVLNLMQAIVAVIDDEGLASTFAGCQAQFGGLIAFDSFIGDILLKGLRSRETHDASWCLVETLSSSTISSLVLGTTRSIALLYGASLAASLRSVEDKVVSPQIETIAGKIALLAGQQDRPGIVRVMTSVAKGRFRAKDDFVRQAIANVKEYFSPELRLDVFVLMLGTLYNPQRWLQEKTLVLLKPLVRLIEPSETDIQCLGPDLLSPLLHLLSGDLTLQVLQVLEEPVAFVSQALERSMQPLRQANAQTRRGPDGEELPNPPPVFGDPLQTGWCLPDPETAQESTRSQLRDIIEMLPSQDGPAAPASPLKFANDEFSGQPEGQHMDARTQSDVGDASTLGDMVSQLHQLGNFFDEDTAGSPAAYRLSTMLGSASRVASVLSRSQRSARPEYGSAFAEGGYTNGTRQSFDSTHEPFHDGPHSIDSDAEAHESSDLLLEMDSAMGRRQRRPHSFFRGRRT</sequence>
<dbReference type="InterPro" id="IPR029473">
    <property type="entry name" value="MOR2-PAG1_mid"/>
</dbReference>
<name>G7E3S9_MIXOS</name>
<dbReference type="Pfam" id="PF14222">
    <property type="entry name" value="MOR2-PAG1_N"/>
    <property type="match status" value="1"/>
</dbReference>
<feature type="region of interest" description="Disordered" evidence="1">
    <location>
        <begin position="145"/>
        <end position="251"/>
    </location>
</feature>
<dbReference type="PANTHER" id="PTHR12295">
    <property type="entry name" value="FURRY-RELATED"/>
    <property type="match status" value="1"/>
</dbReference>
<feature type="compositionally biased region" description="Low complexity" evidence="1">
    <location>
        <begin position="223"/>
        <end position="237"/>
    </location>
</feature>
<dbReference type="STRING" id="764103.G7E3S9"/>
<evidence type="ECO:0000313" key="5">
    <source>
        <dbReference type="EMBL" id="GAA97489.1"/>
    </source>
</evidence>
<feature type="compositionally biased region" description="Polar residues" evidence="1">
    <location>
        <begin position="173"/>
        <end position="184"/>
    </location>
</feature>
<dbReference type="HOGENOM" id="CLU_000325_1_1_1"/>
<gene>
    <name evidence="5" type="primary">Mo04167</name>
    <name evidence="5" type="ORF">E5Q_04167</name>
</gene>
<dbReference type="InterPro" id="IPR025614">
    <property type="entry name" value="Cell_morpho_N"/>
</dbReference>
<feature type="compositionally biased region" description="Polar residues" evidence="1">
    <location>
        <begin position="58"/>
        <end position="73"/>
    </location>
</feature>
<dbReference type="SUPFAM" id="SSF48371">
    <property type="entry name" value="ARM repeat"/>
    <property type="match status" value="1"/>
</dbReference>
<dbReference type="InParanoid" id="G7E3S9"/>
<feature type="region of interest" description="Disordered" evidence="1">
    <location>
        <begin position="50"/>
        <end position="79"/>
    </location>
</feature>
<reference evidence="5 6" key="2">
    <citation type="journal article" date="2012" name="Open Biol.">
        <title>Characteristics of nucleosomes and linker DNA regions on the genome of the basidiomycete Mixia osmundae revealed by mono- and dinucleosome mapping.</title>
        <authorList>
            <person name="Nishida H."/>
            <person name="Kondo S."/>
            <person name="Matsumoto T."/>
            <person name="Suzuki Y."/>
            <person name="Yoshikawa H."/>
            <person name="Taylor T.D."/>
            <person name="Sugiyama J."/>
        </authorList>
    </citation>
    <scope>NUCLEOTIDE SEQUENCE [LARGE SCALE GENOMIC DNA]</scope>
    <source>
        <strain evidence="6">CBS 9802 / IAM 14324 / JCM 22182 / KY 12970</strain>
    </source>
</reference>
<dbReference type="InterPro" id="IPR039867">
    <property type="entry name" value="Furry/Tao3/Mor2"/>
</dbReference>
<feature type="compositionally biased region" description="Basic residues" evidence="1">
    <location>
        <begin position="2432"/>
        <end position="2446"/>
    </location>
</feature>
<evidence type="ECO:0000256" key="1">
    <source>
        <dbReference type="SAM" id="MobiDB-lite"/>
    </source>
</evidence>
<evidence type="ECO:0008006" key="7">
    <source>
        <dbReference type="Google" id="ProtNLM"/>
    </source>
</evidence>
<feature type="compositionally biased region" description="Basic and acidic residues" evidence="1">
    <location>
        <begin position="2398"/>
        <end position="2420"/>
    </location>
</feature>
<evidence type="ECO:0000259" key="4">
    <source>
        <dbReference type="Pfam" id="PF14228"/>
    </source>
</evidence>
<evidence type="ECO:0000259" key="3">
    <source>
        <dbReference type="Pfam" id="PF14225"/>
    </source>
</evidence>
<dbReference type="EMBL" id="BABT02000126">
    <property type="protein sequence ID" value="GAA97489.1"/>
    <property type="molecule type" value="Genomic_DNA"/>
</dbReference>
<evidence type="ECO:0000259" key="2">
    <source>
        <dbReference type="Pfam" id="PF14222"/>
    </source>
</evidence>
<feature type="domain" description="Cell morphogenesis protein C-terminal" evidence="3">
    <location>
        <begin position="1969"/>
        <end position="2218"/>
    </location>
</feature>
<dbReference type="OMA" id="MRADTMK"/>
<evidence type="ECO:0000313" key="6">
    <source>
        <dbReference type="Proteomes" id="UP000009131"/>
    </source>
</evidence>
<feature type="region of interest" description="Disordered" evidence="1">
    <location>
        <begin position="2372"/>
        <end position="2446"/>
    </location>
</feature>
<feature type="domain" description="Cell morphogenesis central region" evidence="4">
    <location>
        <begin position="1752"/>
        <end position="1940"/>
    </location>
</feature>
<feature type="compositionally biased region" description="Low complexity" evidence="1">
    <location>
        <begin position="192"/>
        <end position="208"/>
    </location>
</feature>
<protein>
    <recommendedName>
        <fullName evidence="7">Cell morphogenesis protein N-terminal domain-containing protein</fullName>
    </recommendedName>
</protein>
<dbReference type="InterPro" id="IPR025481">
    <property type="entry name" value="Cell_Morphogen_C"/>
</dbReference>
<dbReference type="GO" id="GO:0000902">
    <property type="term" value="P:cell morphogenesis"/>
    <property type="evidence" value="ECO:0007669"/>
    <property type="project" value="InterPro"/>
</dbReference>
<dbReference type="InterPro" id="IPR016024">
    <property type="entry name" value="ARM-type_fold"/>
</dbReference>
<dbReference type="GO" id="GO:0030427">
    <property type="term" value="C:site of polarized growth"/>
    <property type="evidence" value="ECO:0007669"/>
    <property type="project" value="TreeGrafter"/>
</dbReference>
<dbReference type="FunCoup" id="G7E3S9">
    <property type="interactions" value="204"/>
</dbReference>
<dbReference type="PANTHER" id="PTHR12295:SF30">
    <property type="entry name" value="PROTEIN FURRY"/>
    <property type="match status" value="1"/>
</dbReference>